<keyword evidence="2" id="KW-1185">Reference proteome</keyword>
<evidence type="ECO:0000313" key="2">
    <source>
        <dbReference type="Proteomes" id="UP000805193"/>
    </source>
</evidence>
<proteinExistence type="predicted"/>
<dbReference type="EMBL" id="JABSTQ010010991">
    <property type="protein sequence ID" value="KAG0416068.1"/>
    <property type="molecule type" value="Genomic_DNA"/>
</dbReference>
<comment type="caution">
    <text evidence="1">The sequence shown here is derived from an EMBL/GenBank/DDBJ whole genome shotgun (WGS) entry which is preliminary data.</text>
</comment>
<dbReference type="Proteomes" id="UP000805193">
    <property type="component" value="Unassembled WGS sequence"/>
</dbReference>
<reference evidence="1 2" key="1">
    <citation type="journal article" date="2020" name="Cell">
        <title>Large-Scale Comparative Analyses of Tick Genomes Elucidate Their Genetic Diversity and Vector Capacities.</title>
        <authorList>
            <consortium name="Tick Genome and Microbiome Consortium (TIGMIC)"/>
            <person name="Jia N."/>
            <person name="Wang J."/>
            <person name="Shi W."/>
            <person name="Du L."/>
            <person name="Sun Y."/>
            <person name="Zhan W."/>
            <person name="Jiang J.F."/>
            <person name="Wang Q."/>
            <person name="Zhang B."/>
            <person name="Ji P."/>
            <person name="Bell-Sakyi L."/>
            <person name="Cui X.M."/>
            <person name="Yuan T.T."/>
            <person name="Jiang B.G."/>
            <person name="Yang W.F."/>
            <person name="Lam T.T."/>
            <person name="Chang Q.C."/>
            <person name="Ding S.J."/>
            <person name="Wang X.J."/>
            <person name="Zhu J.G."/>
            <person name="Ruan X.D."/>
            <person name="Zhao L."/>
            <person name="Wei J.T."/>
            <person name="Ye R.Z."/>
            <person name="Que T.C."/>
            <person name="Du C.H."/>
            <person name="Zhou Y.H."/>
            <person name="Cheng J.X."/>
            <person name="Dai P.F."/>
            <person name="Guo W.B."/>
            <person name="Han X.H."/>
            <person name="Huang E.J."/>
            <person name="Li L.F."/>
            <person name="Wei W."/>
            <person name="Gao Y.C."/>
            <person name="Liu J.Z."/>
            <person name="Shao H.Z."/>
            <person name="Wang X."/>
            <person name="Wang C.C."/>
            <person name="Yang T.C."/>
            <person name="Huo Q.B."/>
            <person name="Li W."/>
            <person name="Chen H.Y."/>
            <person name="Chen S.E."/>
            <person name="Zhou L.G."/>
            <person name="Ni X.B."/>
            <person name="Tian J.H."/>
            <person name="Sheng Y."/>
            <person name="Liu T."/>
            <person name="Pan Y.S."/>
            <person name="Xia L.Y."/>
            <person name="Li J."/>
            <person name="Zhao F."/>
            <person name="Cao W.C."/>
        </authorList>
    </citation>
    <scope>NUCLEOTIDE SEQUENCE [LARGE SCALE GENOMIC DNA]</scope>
    <source>
        <strain evidence="1">Iper-2018</strain>
    </source>
</reference>
<gene>
    <name evidence="1" type="ORF">HPB47_006744</name>
</gene>
<protein>
    <submittedName>
        <fullName evidence="1">Uncharacterized protein</fullName>
    </submittedName>
</protein>
<evidence type="ECO:0000313" key="1">
    <source>
        <dbReference type="EMBL" id="KAG0416068.1"/>
    </source>
</evidence>
<accession>A0AC60P9A8</accession>
<name>A0AC60P9A8_IXOPE</name>
<sequence>MACESGDYTEDGVPYITVVVDGGWAHRSYGHRYTSSSGVAVIIGSRTKKILYLSVRNKYCSTCNFYMSKNETPRNHACFKNWDGPSTAMESDIIAEGFRKSREMHGLEYRRVVGDGDSNVEKALKTSVDYGRMITKVACVNHVIKNYTKSLYAIRSSGQSHAKHLTNVKIGRLAAAAKGAVSASHALKQTTQELASSLRNGPRHVFGTHNNCSPHYCQQHQQQASTTFEDLPYTLQTDLMRTANNLAD</sequence>
<organism evidence="1 2">
    <name type="scientific">Ixodes persulcatus</name>
    <name type="common">Taiga tick</name>
    <dbReference type="NCBI Taxonomy" id="34615"/>
    <lineage>
        <taxon>Eukaryota</taxon>
        <taxon>Metazoa</taxon>
        <taxon>Ecdysozoa</taxon>
        <taxon>Arthropoda</taxon>
        <taxon>Chelicerata</taxon>
        <taxon>Arachnida</taxon>
        <taxon>Acari</taxon>
        <taxon>Parasitiformes</taxon>
        <taxon>Ixodida</taxon>
        <taxon>Ixodoidea</taxon>
        <taxon>Ixodidae</taxon>
        <taxon>Ixodinae</taxon>
        <taxon>Ixodes</taxon>
    </lineage>
</organism>